<gene>
    <name evidence="2" type="ORF">Asulf_01555</name>
</gene>
<organism evidence="2 3">
    <name type="scientific">Archaeoglobus sulfaticallidus PM70-1</name>
    <dbReference type="NCBI Taxonomy" id="387631"/>
    <lineage>
        <taxon>Archaea</taxon>
        <taxon>Methanobacteriati</taxon>
        <taxon>Methanobacteriota</taxon>
        <taxon>Archaeoglobi</taxon>
        <taxon>Archaeoglobales</taxon>
        <taxon>Archaeoglobaceae</taxon>
        <taxon>Archaeoglobus</taxon>
    </lineage>
</organism>
<dbReference type="KEGG" id="ast:Asulf_01555"/>
<evidence type="ECO:0000259" key="1">
    <source>
        <dbReference type="SMART" id="SM00670"/>
    </source>
</evidence>
<evidence type="ECO:0000313" key="2">
    <source>
        <dbReference type="EMBL" id="AGK61532.1"/>
    </source>
</evidence>
<dbReference type="STRING" id="387631.Asulf_01555"/>
<accession>N0BGZ2</accession>
<dbReference type="Proteomes" id="UP000013307">
    <property type="component" value="Chromosome"/>
</dbReference>
<dbReference type="Pfam" id="PF18477">
    <property type="entry name" value="PIN_9"/>
    <property type="match status" value="1"/>
</dbReference>
<dbReference type="InterPro" id="IPR029060">
    <property type="entry name" value="PIN-like_dom_sf"/>
</dbReference>
<name>N0BGZ2_9EURY</name>
<dbReference type="Gene3D" id="3.40.50.1010">
    <property type="entry name" value="5'-nuclease"/>
    <property type="match status" value="1"/>
</dbReference>
<dbReference type="CDD" id="cd09879">
    <property type="entry name" value="PIN_VapC_AF0591-like"/>
    <property type="match status" value="1"/>
</dbReference>
<dbReference type="InterPro" id="IPR002716">
    <property type="entry name" value="PIN_dom"/>
</dbReference>
<dbReference type="SMART" id="SM00670">
    <property type="entry name" value="PINc"/>
    <property type="match status" value="1"/>
</dbReference>
<dbReference type="eggNOG" id="arCOG04312">
    <property type="taxonomic scope" value="Archaea"/>
</dbReference>
<feature type="domain" description="PIN" evidence="1">
    <location>
        <begin position="1"/>
        <end position="100"/>
    </location>
</feature>
<dbReference type="RefSeq" id="WP_015591130.1">
    <property type="nucleotide sequence ID" value="NC_021169.1"/>
</dbReference>
<dbReference type="SUPFAM" id="SSF88723">
    <property type="entry name" value="PIN domain-like"/>
    <property type="match status" value="1"/>
</dbReference>
<evidence type="ECO:0000313" key="3">
    <source>
        <dbReference type="Proteomes" id="UP000013307"/>
    </source>
</evidence>
<dbReference type="EMBL" id="CP005290">
    <property type="protein sequence ID" value="AGK61532.1"/>
    <property type="molecule type" value="Genomic_DNA"/>
</dbReference>
<reference evidence="2 3" key="1">
    <citation type="journal article" date="2013" name="Genome Announc.">
        <title>Complete Genome Sequence of the Thermophilic and Facultatively Chemolithoautotrophic Sulfate Reducer Archaeoglobus sulfaticallidus Strain PM70-1T.</title>
        <authorList>
            <person name="Stokke R."/>
            <person name="Hocking W.P."/>
            <person name="Steinsbu B.O."/>
            <person name="Steen I.H."/>
        </authorList>
    </citation>
    <scope>NUCLEOTIDE SEQUENCE [LARGE SCALE GENOMIC DNA]</scope>
    <source>
        <strain evidence="2">PM70-1</strain>
    </source>
</reference>
<dbReference type="GeneID" id="15393190"/>
<proteinExistence type="predicted"/>
<sequence>MEACLDTNFLIYCVKQKIDFVELLRDNGFNSIIIPESVLHELEKLVSELRGKEKVFAKIALEMAKRFEVVDTKSSGDEALIEVCLKRDCHLFTNDRRLIRKARDLGIKTGYVRGLKKIYFDWF</sequence>
<dbReference type="InterPro" id="IPR041120">
    <property type="entry name" value="PIN_9"/>
</dbReference>
<dbReference type="OrthoDB" id="15280at2157"/>
<dbReference type="HOGENOM" id="CLU_107892_1_0_2"/>
<keyword evidence="3" id="KW-1185">Reference proteome</keyword>
<dbReference type="AlphaFoldDB" id="N0BGZ2"/>
<protein>
    <recommendedName>
        <fullName evidence="1">PIN domain-containing protein</fullName>
    </recommendedName>
</protein>